<dbReference type="PANTHER" id="PTHR33526:SF4">
    <property type="entry name" value="OS07G0123800 PROTEIN"/>
    <property type="match status" value="1"/>
</dbReference>
<organism evidence="2 3">
    <name type="scientific">Linum trigynum</name>
    <dbReference type="NCBI Taxonomy" id="586398"/>
    <lineage>
        <taxon>Eukaryota</taxon>
        <taxon>Viridiplantae</taxon>
        <taxon>Streptophyta</taxon>
        <taxon>Embryophyta</taxon>
        <taxon>Tracheophyta</taxon>
        <taxon>Spermatophyta</taxon>
        <taxon>Magnoliopsida</taxon>
        <taxon>eudicotyledons</taxon>
        <taxon>Gunneridae</taxon>
        <taxon>Pentapetalae</taxon>
        <taxon>rosids</taxon>
        <taxon>fabids</taxon>
        <taxon>Malpighiales</taxon>
        <taxon>Linaceae</taxon>
        <taxon>Linum</taxon>
    </lineage>
</organism>
<sequence>MKLGGSKGRKKARLIIIHVLLAPFKALCSAADFYVKAMNDCQGMVGGYTMAVNSGRPPYTLGKPITAARKRSKREKKLGRIRSSIVVDKCYSFDIGKIGRIDEEEPCSFREDDFFFGNSNLAKQRLHRNWLIDYVMARDAEALGNHQ</sequence>
<reference evidence="2 3" key="1">
    <citation type="submission" date="2024-04" db="EMBL/GenBank/DDBJ databases">
        <authorList>
            <person name="Fracassetti M."/>
        </authorList>
    </citation>
    <scope>NUCLEOTIDE SEQUENCE [LARGE SCALE GENOMIC DNA]</scope>
</reference>
<evidence type="ECO:0000256" key="1">
    <source>
        <dbReference type="SAM" id="SignalP"/>
    </source>
</evidence>
<evidence type="ECO:0000313" key="3">
    <source>
        <dbReference type="Proteomes" id="UP001497516"/>
    </source>
</evidence>
<dbReference type="PANTHER" id="PTHR33526">
    <property type="entry name" value="OS07G0123800 PROTEIN"/>
    <property type="match status" value="1"/>
</dbReference>
<feature type="signal peptide" evidence="1">
    <location>
        <begin position="1"/>
        <end position="30"/>
    </location>
</feature>
<keyword evidence="1" id="KW-0732">Signal</keyword>
<proteinExistence type="predicted"/>
<keyword evidence="3" id="KW-1185">Reference proteome</keyword>
<name>A0AAV2CK58_9ROSI</name>
<evidence type="ECO:0000313" key="2">
    <source>
        <dbReference type="EMBL" id="CAL1356950.1"/>
    </source>
</evidence>
<gene>
    <name evidence="2" type="ORF">LTRI10_LOCUS4615</name>
</gene>
<feature type="chain" id="PRO_5043752007" evidence="1">
    <location>
        <begin position="31"/>
        <end position="147"/>
    </location>
</feature>
<protein>
    <submittedName>
        <fullName evidence="2">Uncharacterized protein</fullName>
    </submittedName>
</protein>
<dbReference type="EMBL" id="OZ034813">
    <property type="protein sequence ID" value="CAL1356950.1"/>
    <property type="molecule type" value="Genomic_DNA"/>
</dbReference>
<dbReference type="AlphaFoldDB" id="A0AAV2CK58"/>
<dbReference type="Proteomes" id="UP001497516">
    <property type="component" value="Chromosome 1"/>
</dbReference>
<accession>A0AAV2CK58</accession>